<feature type="transmembrane region" description="Helical" evidence="2">
    <location>
        <begin position="76"/>
        <end position="96"/>
    </location>
</feature>
<dbReference type="InterPro" id="IPR036291">
    <property type="entry name" value="NAD(P)-bd_dom_sf"/>
</dbReference>
<dbReference type="InterPro" id="IPR050721">
    <property type="entry name" value="Trk_Ktr_HKT_K-transport"/>
</dbReference>
<dbReference type="PANTHER" id="PTHR43833">
    <property type="entry name" value="POTASSIUM CHANNEL PROTEIN 2-RELATED-RELATED"/>
    <property type="match status" value="1"/>
</dbReference>
<dbReference type="SUPFAM" id="SSF51735">
    <property type="entry name" value="NAD(P)-binding Rossmann-fold domains"/>
    <property type="match status" value="1"/>
</dbReference>
<dbReference type="InterPro" id="IPR013099">
    <property type="entry name" value="K_chnl_dom"/>
</dbReference>
<evidence type="ECO:0000313" key="6">
    <source>
        <dbReference type="Proteomes" id="UP000563524"/>
    </source>
</evidence>
<keyword evidence="2" id="KW-0472">Membrane</keyword>
<reference evidence="5 6" key="1">
    <citation type="submission" date="2020-08" db="EMBL/GenBank/DDBJ databases">
        <title>Genomic Encyclopedia of Type Strains, Phase IV (KMG-IV): sequencing the most valuable type-strain genomes for metagenomic binning, comparative biology and taxonomic classification.</title>
        <authorList>
            <person name="Goeker M."/>
        </authorList>
    </citation>
    <scope>NUCLEOTIDE SEQUENCE [LARGE SCALE GENOMIC DNA]</scope>
    <source>
        <strain evidence="5 6">DSM 102850</strain>
    </source>
</reference>
<dbReference type="Pfam" id="PF02254">
    <property type="entry name" value="TrkA_N"/>
    <property type="match status" value="1"/>
</dbReference>
<dbReference type="GO" id="GO:0005886">
    <property type="term" value="C:plasma membrane"/>
    <property type="evidence" value="ECO:0007669"/>
    <property type="project" value="UniProtKB-SubCell"/>
</dbReference>
<keyword evidence="6" id="KW-1185">Reference proteome</keyword>
<evidence type="ECO:0000259" key="4">
    <source>
        <dbReference type="Pfam" id="PF07885"/>
    </source>
</evidence>
<proteinExistence type="predicted"/>
<dbReference type="RefSeq" id="WP_183818682.1">
    <property type="nucleotide sequence ID" value="NZ_JACHOB010000005.1"/>
</dbReference>
<keyword evidence="2" id="KW-0812">Transmembrane</keyword>
<dbReference type="PANTHER" id="PTHR43833:SF9">
    <property type="entry name" value="POTASSIUM CHANNEL PROTEIN YUGO-RELATED"/>
    <property type="match status" value="1"/>
</dbReference>
<keyword evidence="5" id="KW-0813">Transport</keyword>
<dbReference type="Gene3D" id="3.40.50.720">
    <property type="entry name" value="NAD(P)-binding Rossmann-like Domain"/>
    <property type="match status" value="1"/>
</dbReference>
<dbReference type="Proteomes" id="UP000563524">
    <property type="component" value="Unassembled WGS sequence"/>
</dbReference>
<feature type="domain" description="RCK N-terminal" evidence="3">
    <location>
        <begin position="151"/>
        <end position="230"/>
    </location>
</feature>
<gene>
    <name evidence="5" type="ORF">GGQ59_002296</name>
</gene>
<accession>A0A840I609</accession>
<name>A0A840I609_9PROT</name>
<dbReference type="Gene3D" id="1.10.287.70">
    <property type="match status" value="1"/>
</dbReference>
<evidence type="ECO:0000259" key="3">
    <source>
        <dbReference type="Pfam" id="PF02254"/>
    </source>
</evidence>
<evidence type="ECO:0000256" key="1">
    <source>
        <dbReference type="ARBA" id="ARBA00004651"/>
    </source>
</evidence>
<feature type="transmembrane region" description="Helical" evidence="2">
    <location>
        <begin position="15"/>
        <end position="35"/>
    </location>
</feature>
<dbReference type="GO" id="GO:0006813">
    <property type="term" value="P:potassium ion transport"/>
    <property type="evidence" value="ECO:0007669"/>
    <property type="project" value="InterPro"/>
</dbReference>
<sequence length="335" mass="35440">MPIILRRLVIATIEAHGWVMTLAAAVHIGVTWLVLRLLGETALTGEAFGYYYLTTVTTVGYGDLSPEGTAARWFAGLWLMVGGIALFTTVLAKVLGTVSAAWRRRMEGYGDHGQLEGHTVLIGYEPGRTKRLIAELRADDGAAGGTDDAEMVVVSTSEAKLPEDVRLVRTERLADTDALKRAGLESADRIIIYADSDDVTLAACLASAAVNGEAHTVAYFKDGDTAALARHHCPHLETVTSPSEELVVRAARDPGASAVLMALVSATDEAGALYSTKGERVGAPTTAARVTDFLRDKGATLLALQDGGAPALCFGPEQDVAVDTVVFYVARSRVA</sequence>
<dbReference type="AlphaFoldDB" id="A0A840I609"/>
<dbReference type="SUPFAM" id="SSF81324">
    <property type="entry name" value="Voltage-gated potassium channels"/>
    <property type="match status" value="1"/>
</dbReference>
<comment type="subcellular location">
    <subcellularLocation>
        <location evidence="1">Cell membrane</location>
        <topology evidence="1">Multi-pass membrane protein</topology>
    </subcellularLocation>
</comment>
<dbReference type="InterPro" id="IPR003148">
    <property type="entry name" value="RCK_N"/>
</dbReference>
<keyword evidence="5" id="KW-0406">Ion transport</keyword>
<dbReference type="Pfam" id="PF07885">
    <property type="entry name" value="Ion_trans_2"/>
    <property type="match status" value="1"/>
</dbReference>
<protein>
    <submittedName>
        <fullName evidence="5">Voltage-gated potassium channel</fullName>
    </submittedName>
</protein>
<organism evidence="5 6">
    <name type="scientific">Parvularcula dongshanensis</name>
    <dbReference type="NCBI Taxonomy" id="1173995"/>
    <lineage>
        <taxon>Bacteria</taxon>
        <taxon>Pseudomonadati</taxon>
        <taxon>Pseudomonadota</taxon>
        <taxon>Alphaproteobacteria</taxon>
        <taxon>Parvularculales</taxon>
        <taxon>Parvularculaceae</taxon>
        <taxon>Parvularcula</taxon>
    </lineage>
</organism>
<dbReference type="GO" id="GO:0034220">
    <property type="term" value="P:monoatomic ion transmembrane transport"/>
    <property type="evidence" value="ECO:0007669"/>
    <property type="project" value="UniProtKB-KW"/>
</dbReference>
<dbReference type="EMBL" id="JACHOB010000005">
    <property type="protein sequence ID" value="MBB4659755.1"/>
    <property type="molecule type" value="Genomic_DNA"/>
</dbReference>
<keyword evidence="2" id="KW-1133">Transmembrane helix</keyword>
<comment type="caution">
    <text evidence="5">The sequence shown here is derived from an EMBL/GenBank/DDBJ whole genome shotgun (WGS) entry which is preliminary data.</text>
</comment>
<evidence type="ECO:0000256" key="2">
    <source>
        <dbReference type="SAM" id="Phobius"/>
    </source>
</evidence>
<keyword evidence="5" id="KW-0407">Ion channel</keyword>
<evidence type="ECO:0000313" key="5">
    <source>
        <dbReference type="EMBL" id="MBB4659755.1"/>
    </source>
</evidence>
<feature type="domain" description="Potassium channel" evidence="4">
    <location>
        <begin position="47"/>
        <end position="95"/>
    </location>
</feature>